<proteinExistence type="predicted"/>
<protein>
    <submittedName>
        <fullName evidence="1">17041_t:CDS:1</fullName>
    </submittedName>
</protein>
<accession>A0ACA9P5P9</accession>
<reference evidence="1" key="1">
    <citation type="submission" date="2021-06" db="EMBL/GenBank/DDBJ databases">
        <authorList>
            <person name="Kallberg Y."/>
            <person name="Tangrot J."/>
            <person name="Rosling A."/>
        </authorList>
    </citation>
    <scope>NUCLEOTIDE SEQUENCE</scope>
    <source>
        <strain evidence="1">CL356</strain>
    </source>
</reference>
<dbReference type="EMBL" id="CAJVPT010028222">
    <property type="protein sequence ID" value="CAG8686474.1"/>
    <property type="molecule type" value="Genomic_DNA"/>
</dbReference>
<organism evidence="1 2">
    <name type="scientific">Acaulospora colombiana</name>
    <dbReference type="NCBI Taxonomy" id="27376"/>
    <lineage>
        <taxon>Eukaryota</taxon>
        <taxon>Fungi</taxon>
        <taxon>Fungi incertae sedis</taxon>
        <taxon>Mucoromycota</taxon>
        <taxon>Glomeromycotina</taxon>
        <taxon>Glomeromycetes</taxon>
        <taxon>Diversisporales</taxon>
        <taxon>Acaulosporaceae</taxon>
        <taxon>Acaulospora</taxon>
    </lineage>
</organism>
<comment type="caution">
    <text evidence="1">The sequence shown here is derived from an EMBL/GenBank/DDBJ whole genome shotgun (WGS) entry which is preliminary data.</text>
</comment>
<name>A0ACA9P5P9_9GLOM</name>
<sequence>MDYTPQAAMAWIISVLALASEIYYLYVSISPLKSADLAFVLNTTSHCLKNNLFVASFVTSTLTTIFTGNILIWIVIACRKWNASQNHYRAWLVALFSQVLNIIIAAAQMPHTNLALYLTRGFSLLLWVLSTMFFVSRKFGFVSCASPMTFLGIDIARIETTTILSPVKPPETFQAHPKRHVSASEDFRCRDPFAGPLGVSSHTISAIPLTHAASYKSLLSVTSKRQNKTRFVPPKHVPKPSLLAA</sequence>
<gene>
    <name evidence="1" type="ORF">ACOLOM_LOCUS9592</name>
</gene>
<evidence type="ECO:0000313" key="1">
    <source>
        <dbReference type="EMBL" id="CAG8686474.1"/>
    </source>
</evidence>
<evidence type="ECO:0000313" key="2">
    <source>
        <dbReference type="Proteomes" id="UP000789525"/>
    </source>
</evidence>
<dbReference type="Proteomes" id="UP000789525">
    <property type="component" value="Unassembled WGS sequence"/>
</dbReference>
<keyword evidence="2" id="KW-1185">Reference proteome</keyword>